<dbReference type="Proteomes" id="UP000199088">
    <property type="component" value="Unassembled WGS sequence"/>
</dbReference>
<proteinExistence type="predicted"/>
<gene>
    <name evidence="1" type="ORF">SAMN05660199_01843</name>
</gene>
<keyword evidence="2" id="KW-1185">Reference proteome</keyword>
<evidence type="ECO:0000313" key="1">
    <source>
        <dbReference type="EMBL" id="SDO37777.1"/>
    </source>
</evidence>
<evidence type="ECO:0000313" key="2">
    <source>
        <dbReference type="Proteomes" id="UP000199088"/>
    </source>
</evidence>
<dbReference type="GO" id="GO:0008168">
    <property type="term" value="F:methyltransferase activity"/>
    <property type="evidence" value="ECO:0007669"/>
    <property type="project" value="UniProtKB-KW"/>
</dbReference>
<keyword evidence="1" id="KW-0808">Transferase</keyword>
<dbReference type="CDD" id="cd02440">
    <property type="entry name" value="AdoMet_MTases"/>
    <property type="match status" value="1"/>
</dbReference>
<dbReference type="PANTHER" id="PTHR43861">
    <property type="entry name" value="TRANS-ACONITATE 2-METHYLTRANSFERASE-RELATED"/>
    <property type="match status" value="1"/>
</dbReference>
<dbReference type="STRING" id="1052260.SAMN05660199_01843"/>
<dbReference type="GO" id="GO:0032259">
    <property type="term" value="P:methylation"/>
    <property type="evidence" value="ECO:0007669"/>
    <property type="project" value="UniProtKB-KW"/>
</dbReference>
<dbReference type="SUPFAM" id="SSF53335">
    <property type="entry name" value="S-adenosyl-L-methionine-dependent methyltransferases"/>
    <property type="match status" value="1"/>
</dbReference>
<keyword evidence="1" id="KW-0489">Methyltransferase</keyword>
<dbReference type="InterPro" id="IPR029063">
    <property type="entry name" value="SAM-dependent_MTases_sf"/>
</dbReference>
<dbReference type="OrthoDB" id="3779937at2"/>
<dbReference type="AlphaFoldDB" id="A0A1H0J211"/>
<organism evidence="1 2">
    <name type="scientific">Klenkia soli</name>
    <dbReference type="NCBI Taxonomy" id="1052260"/>
    <lineage>
        <taxon>Bacteria</taxon>
        <taxon>Bacillati</taxon>
        <taxon>Actinomycetota</taxon>
        <taxon>Actinomycetes</taxon>
        <taxon>Geodermatophilales</taxon>
        <taxon>Geodermatophilaceae</taxon>
        <taxon>Klenkia</taxon>
    </lineage>
</organism>
<dbReference type="Pfam" id="PF13489">
    <property type="entry name" value="Methyltransf_23"/>
    <property type="match status" value="1"/>
</dbReference>
<protein>
    <submittedName>
        <fullName evidence="1">Methyltransferase domain-containing protein</fullName>
    </submittedName>
</protein>
<name>A0A1H0J211_9ACTN</name>
<dbReference type="RefSeq" id="WP_091243609.1">
    <property type="nucleotide sequence ID" value="NZ_FNIR01000005.1"/>
</dbReference>
<accession>A0A1H0J211</accession>
<reference evidence="2" key="1">
    <citation type="submission" date="2016-10" db="EMBL/GenBank/DDBJ databases">
        <authorList>
            <person name="Varghese N."/>
            <person name="Submissions S."/>
        </authorList>
    </citation>
    <scope>NUCLEOTIDE SEQUENCE [LARGE SCALE GENOMIC DNA]</scope>
    <source>
        <strain evidence="2">DSM 45843</strain>
    </source>
</reference>
<dbReference type="EMBL" id="FNIR01000005">
    <property type="protein sequence ID" value="SDO37777.1"/>
    <property type="molecule type" value="Genomic_DNA"/>
</dbReference>
<sequence>MTADERCPSCGATGTTLLRDRDTSGHGYVRCTGCGLGRIDPLPAPTALAAVYDEDYFVAGGARGGYQDYEADARVHRRTAQRRLDRVDRHAGAPVGRPVLVDVGAATGHLASVAAARGWDPVAVEPSRWAAERARGRGLTVVPTLDEVDRTPGSVDVVTFFQSLEHVPDPVADLARAAELLRPGGWLVCETWDLSSRTARAAGAGWQQLTAPSVLWLLDPPSGARLVRGAGLEPVSWRRSPKSVSLATVLGQLASSAPAAVGRALQRAVPLTSRVPVPYPLDDLVTFVARRPPG</sequence>
<dbReference type="Gene3D" id="3.40.50.150">
    <property type="entry name" value="Vaccinia Virus protein VP39"/>
    <property type="match status" value="1"/>
</dbReference>